<keyword evidence="1" id="KW-0812">Transmembrane</keyword>
<accession>A0AAV9RK31</accession>
<comment type="caution">
    <text evidence="2">The sequence shown here is derived from an EMBL/GenBank/DDBJ whole genome shotgun (WGS) entry which is preliminary data.</text>
</comment>
<dbReference type="EMBL" id="JAHHUM010001750">
    <property type="protein sequence ID" value="KAK5609372.1"/>
    <property type="molecule type" value="Genomic_DNA"/>
</dbReference>
<dbReference type="Proteomes" id="UP001311232">
    <property type="component" value="Unassembled WGS sequence"/>
</dbReference>
<evidence type="ECO:0000313" key="2">
    <source>
        <dbReference type="EMBL" id="KAK5609372.1"/>
    </source>
</evidence>
<protein>
    <submittedName>
        <fullName evidence="2">Uncharacterized protein</fullName>
    </submittedName>
</protein>
<organism evidence="2 3">
    <name type="scientific">Crenichthys baileyi</name>
    <name type="common">White River springfish</name>
    <dbReference type="NCBI Taxonomy" id="28760"/>
    <lineage>
        <taxon>Eukaryota</taxon>
        <taxon>Metazoa</taxon>
        <taxon>Chordata</taxon>
        <taxon>Craniata</taxon>
        <taxon>Vertebrata</taxon>
        <taxon>Euteleostomi</taxon>
        <taxon>Actinopterygii</taxon>
        <taxon>Neopterygii</taxon>
        <taxon>Teleostei</taxon>
        <taxon>Neoteleostei</taxon>
        <taxon>Acanthomorphata</taxon>
        <taxon>Ovalentaria</taxon>
        <taxon>Atherinomorphae</taxon>
        <taxon>Cyprinodontiformes</taxon>
        <taxon>Goodeidae</taxon>
        <taxon>Crenichthys</taxon>
    </lineage>
</organism>
<dbReference type="AlphaFoldDB" id="A0AAV9RK31"/>
<keyword evidence="1" id="KW-1133">Transmembrane helix</keyword>
<proteinExistence type="predicted"/>
<reference evidence="2 3" key="1">
    <citation type="submission" date="2021-06" db="EMBL/GenBank/DDBJ databases">
        <authorList>
            <person name="Palmer J.M."/>
        </authorList>
    </citation>
    <scope>NUCLEOTIDE SEQUENCE [LARGE SCALE GENOMIC DNA]</scope>
    <source>
        <strain evidence="2 3">MEX-2019</strain>
        <tissue evidence="2">Muscle</tissue>
    </source>
</reference>
<evidence type="ECO:0000313" key="3">
    <source>
        <dbReference type="Proteomes" id="UP001311232"/>
    </source>
</evidence>
<gene>
    <name evidence="2" type="ORF">CRENBAI_010795</name>
</gene>
<name>A0AAV9RK31_9TELE</name>
<keyword evidence="1" id="KW-0472">Membrane</keyword>
<feature type="transmembrane region" description="Helical" evidence="1">
    <location>
        <begin position="50"/>
        <end position="73"/>
    </location>
</feature>
<feature type="transmembrane region" description="Helical" evidence="1">
    <location>
        <begin position="21"/>
        <end position="38"/>
    </location>
</feature>
<sequence length="115" mass="12931">MRNRGFLAKNLPNQPPHKHNFSIVIPAVCNSAHILLHGSSTQATLYCLWIPYFGIICFPVTYVVFFCVFMLMLEIGQRGWAGPGGYLGCHNPSGGLRGNAFFLVDRGEIQWTNWM</sequence>
<evidence type="ECO:0000256" key="1">
    <source>
        <dbReference type="SAM" id="Phobius"/>
    </source>
</evidence>
<keyword evidence="3" id="KW-1185">Reference proteome</keyword>